<protein>
    <submittedName>
        <fullName evidence="3">Uncharacterized protein</fullName>
    </submittedName>
</protein>
<keyword evidence="2" id="KW-0472">Membrane</keyword>
<evidence type="ECO:0000313" key="3">
    <source>
        <dbReference type="EMBL" id="CAE0443537.1"/>
    </source>
</evidence>
<gene>
    <name evidence="3" type="ORF">ASTO00021_LOCUS13612</name>
</gene>
<reference evidence="3" key="1">
    <citation type="submission" date="2021-01" db="EMBL/GenBank/DDBJ databases">
        <authorList>
            <person name="Corre E."/>
            <person name="Pelletier E."/>
            <person name="Niang G."/>
            <person name="Scheremetjew M."/>
            <person name="Finn R."/>
            <person name="Kale V."/>
            <person name="Holt S."/>
            <person name="Cochrane G."/>
            <person name="Meng A."/>
            <person name="Brown T."/>
            <person name="Cohen L."/>
        </authorList>
    </citation>
    <scope>NUCLEOTIDE SEQUENCE</scope>
    <source>
        <strain evidence="3">GSBS06</strain>
    </source>
</reference>
<keyword evidence="2" id="KW-1133">Transmembrane helix</keyword>
<dbReference type="EMBL" id="HBIN01017840">
    <property type="protein sequence ID" value="CAE0443537.1"/>
    <property type="molecule type" value="Transcribed_RNA"/>
</dbReference>
<sequence length="505" mass="56059">MKNYKMCTYKRSYLFVFGFWCQWLVLLFSSYFRPSFSQSVQVAVQKQICLQRGSPNTVGGINKCSFHGWTLEDKFQLHVCEPSGDWLQGFITLESIAPAIDLCQNLTTENCDVDNEICSSDNETIAGKDNEHNCFIPPLLVLQSLLDALLPTYPELDHYALKLPSICLQKGDPTSCSQEPGCDWKGTETQGPTGSAPTPTTLSPTVGAGANKSSSTPGEADNEIGIVSTNCVVNNTFQQQKILELGAGTGALTALIELDDAMQKCARSELPDRSGNLEPVEMNRTVCGTNIFQGDPKNRNNLCVWRGNEPQTDEFAWADLSYPGNESKVILSNCTIPRWYMADRILNIFFLNDLPPEILNSSEIDLELNEVIRTNIALFLFQDKRCTENNNSVRSARSTIKVWQIIITQTVYLCALTYLAAGLRLAWVTRKDLREWSWRSVRNILVIVGVSIFAGGMVGFILGAIPSLLLTKTIEESSIDDVAVYSLGYAQGIVILYFDFGRAII</sequence>
<proteinExistence type="predicted"/>
<feature type="transmembrane region" description="Helical" evidence="2">
    <location>
        <begin position="402"/>
        <end position="423"/>
    </location>
</feature>
<evidence type="ECO:0000256" key="1">
    <source>
        <dbReference type="SAM" id="MobiDB-lite"/>
    </source>
</evidence>
<name>A0A7S3PLS4_9STRA</name>
<evidence type="ECO:0000256" key="2">
    <source>
        <dbReference type="SAM" id="Phobius"/>
    </source>
</evidence>
<organism evidence="3">
    <name type="scientific">Aplanochytrium stocchinoi</name>
    <dbReference type="NCBI Taxonomy" id="215587"/>
    <lineage>
        <taxon>Eukaryota</taxon>
        <taxon>Sar</taxon>
        <taxon>Stramenopiles</taxon>
        <taxon>Bigyra</taxon>
        <taxon>Labyrinthulomycetes</taxon>
        <taxon>Thraustochytrida</taxon>
        <taxon>Thraustochytriidae</taxon>
        <taxon>Aplanochytrium</taxon>
    </lineage>
</organism>
<dbReference type="AlphaFoldDB" id="A0A7S3PLS4"/>
<feature type="transmembrane region" description="Helical" evidence="2">
    <location>
        <begin position="482"/>
        <end position="500"/>
    </location>
</feature>
<feature type="transmembrane region" description="Helical" evidence="2">
    <location>
        <begin position="444"/>
        <end position="470"/>
    </location>
</feature>
<keyword evidence="2" id="KW-0812">Transmembrane</keyword>
<feature type="region of interest" description="Disordered" evidence="1">
    <location>
        <begin position="178"/>
        <end position="221"/>
    </location>
</feature>
<feature type="compositionally biased region" description="Polar residues" evidence="1">
    <location>
        <begin position="187"/>
        <end position="204"/>
    </location>
</feature>
<accession>A0A7S3PLS4</accession>
<feature type="transmembrane region" description="Helical" evidence="2">
    <location>
        <begin position="12"/>
        <end position="32"/>
    </location>
</feature>